<name>A0A9P4J323_9PEZI</name>
<gene>
    <name evidence="2" type="ORF">K461DRAFT_275663</name>
</gene>
<dbReference type="InterPro" id="IPR022742">
    <property type="entry name" value="Hydrolase_4"/>
</dbReference>
<dbReference type="InterPro" id="IPR051044">
    <property type="entry name" value="MAG_DAG_Lipase"/>
</dbReference>
<reference evidence="2" key="1">
    <citation type="journal article" date="2020" name="Stud. Mycol.">
        <title>101 Dothideomycetes genomes: a test case for predicting lifestyles and emergence of pathogens.</title>
        <authorList>
            <person name="Haridas S."/>
            <person name="Albert R."/>
            <person name="Binder M."/>
            <person name="Bloem J."/>
            <person name="Labutti K."/>
            <person name="Salamov A."/>
            <person name="Andreopoulos B."/>
            <person name="Baker S."/>
            <person name="Barry K."/>
            <person name="Bills G."/>
            <person name="Bluhm B."/>
            <person name="Cannon C."/>
            <person name="Castanera R."/>
            <person name="Culley D."/>
            <person name="Daum C."/>
            <person name="Ezra D."/>
            <person name="Gonzalez J."/>
            <person name="Henrissat B."/>
            <person name="Kuo A."/>
            <person name="Liang C."/>
            <person name="Lipzen A."/>
            <person name="Lutzoni F."/>
            <person name="Magnuson J."/>
            <person name="Mondo S."/>
            <person name="Nolan M."/>
            <person name="Ohm R."/>
            <person name="Pangilinan J."/>
            <person name="Park H.-J."/>
            <person name="Ramirez L."/>
            <person name="Alfaro M."/>
            <person name="Sun H."/>
            <person name="Tritt A."/>
            <person name="Yoshinaga Y."/>
            <person name="Zwiers L.-H."/>
            <person name="Turgeon B."/>
            <person name="Goodwin S."/>
            <person name="Spatafora J."/>
            <person name="Crous P."/>
            <person name="Grigoriev I."/>
        </authorList>
    </citation>
    <scope>NUCLEOTIDE SEQUENCE</scope>
    <source>
        <strain evidence="2">CBS 260.36</strain>
    </source>
</reference>
<dbReference type="EMBL" id="ML996083">
    <property type="protein sequence ID" value="KAF2154553.1"/>
    <property type="molecule type" value="Genomic_DNA"/>
</dbReference>
<accession>A0A9P4J323</accession>
<dbReference type="Proteomes" id="UP000799439">
    <property type="component" value="Unassembled WGS sequence"/>
</dbReference>
<comment type="caution">
    <text evidence="2">The sequence shown here is derived from an EMBL/GenBank/DDBJ whole genome shotgun (WGS) entry which is preliminary data.</text>
</comment>
<evidence type="ECO:0000313" key="2">
    <source>
        <dbReference type="EMBL" id="KAF2154553.1"/>
    </source>
</evidence>
<dbReference type="PANTHER" id="PTHR11614">
    <property type="entry name" value="PHOSPHOLIPASE-RELATED"/>
    <property type="match status" value="1"/>
</dbReference>
<dbReference type="Pfam" id="PF12146">
    <property type="entry name" value="Hydrolase_4"/>
    <property type="match status" value="1"/>
</dbReference>
<sequence>MTANVTITEGTSKLDDGFEVYTKTWKASPEQARVLFLHGFSDQCNNYEDLFPYLASRGITIYGFDQRGWGRSVPTKAHRGLTGPTERVLADVSCMLKPIISDASASTPVFLMGHSMGGAEALTYSSLDPDHLLHRIRGTVVLAPLIALHPSTRPYGITVALGRIAAKLMPRFQMVNHLDASFLSHNEEKNKQWLDDELNHDTGTLEGMGGMLDRGAALEEGQYRLEEGKHEGGKTRILVVHGNADRINEYSVSKKWTEQYCAAQDKRFWELDGWYHNLHCEPELEMFRAEIADWMLSRSGNLKGQTL</sequence>
<dbReference type="InterPro" id="IPR029058">
    <property type="entry name" value="AB_hydrolase_fold"/>
</dbReference>
<dbReference type="OrthoDB" id="10249433at2759"/>
<dbReference type="AlphaFoldDB" id="A0A9P4J323"/>
<proteinExistence type="predicted"/>
<keyword evidence="3" id="KW-1185">Reference proteome</keyword>
<protein>
    <submittedName>
        <fullName evidence="2">Alpha/beta-hydrolase</fullName>
    </submittedName>
</protein>
<feature type="domain" description="Serine aminopeptidase S33" evidence="1">
    <location>
        <begin position="30"/>
        <end position="283"/>
    </location>
</feature>
<dbReference type="Gene3D" id="3.40.50.1820">
    <property type="entry name" value="alpha/beta hydrolase"/>
    <property type="match status" value="1"/>
</dbReference>
<dbReference type="InterPro" id="IPR000073">
    <property type="entry name" value="AB_hydrolase_1"/>
</dbReference>
<dbReference type="PRINTS" id="PR00111">
    <property type="entry name" value="ABHYDROLASE"/>
</dbReference>
<dbReference type="SUPFAM" id="SSF53474">
    <property type="entry name" value="alpha/beta-Hydrolases"/>
    <property type="match status" value="1"/>
</dbReference>
<evidence type="ECO:0000259" key="1">
    <source>
        <dbReference type="Pfam" id="PF12146"/>
    </source>
</evidence>
<organism evidence="2 3">
    <name type="scientific">Myriangium duriaei CBS 260.36</name>
    <dbReference type="NCBI Taxonomy" id="1168546"/>
    <lineage>
        <taxon>Eukaryota</taxon>
        <taxon>Fungi</taxon>
        <taxon>Dikarya</taxon>
        <taxon>Ascomycota</taxon>
        <taxon>Pezizomycotina</taxon>
        <taxon>Dothideomycetes</taxon>
        <taxon>Dothideomycetidae</taxon>
        <taxon>Myriangiales</taxon>
        <taxon>Myriangiaceae</taxon>
        <taxon>Myriangium</taxon>
    </lineage>
</organism>
<evidence type="ECO:0000313" key="3">
    <source>
        <dbReference type="Proteomes" id="UP000799439"/>
    </source>
</evidence>